<dbReference type="OrthoDB" id="9808476at2"/>
<dbReference type="PIR" id="E97352">
    <property type="entry name" value="E97352"/>
</dbReference>
<dbReference type="eggNOG" id="COG1309">
    <property type="taxonomic scope" value="Bacteria"/>
</dbReference>
<feature type="domain" description="HTH tetR-type" evidence="3">
    <location>
        <begin position="10"/>
        <end position="70"/>
    </location>
</feature>
<dbReference type="InterPro" id="IPR001647">
    <property type="entry name" value="HTH_TetR"/>
</dbReference>
<dbReference type="PATRIC" id="fig|272562.8.peg.3876"/>
<dbReference type="KEGG" id="cac:CA_C3687"/>
<proteinExistence type="predicted"/>
<dbReference type="SMR" id="Q97D02"/>
<sequence>MRNPKQTRGKQTKSKIINAAFELFSEKGYTGTSSNEIASRAEVAIGSFYSYFKDKKQLFIEVLKDYYDNISKISFSNINGTISNLDDFLYESIKIALKAHEYHPEFHREVNIMELADDDIKKLIVGYEKVKFDSFKKLVEPYKNEFKNLNFNEALFLIYTTIENTVHVITFSTDTNLNKETLIKELISMIKSYINA</sequence>
<reference evidence="4 5" key="1">
    <citation type="journal article" date="2001" name="J. Bacteriol.">
        <title>Genome sequence and comparative analysis of the solvent-producing bacterium Clostridium acetobutylicum.</title>
        <authorList>
            <person name="Nolling J."/>
            <person name="Breton G."/>
            <person name="Omelchenko M.V."/>
            <person name="Makarova K.S."/>
            <person name="Zeng Q."/>
            <person name="Gibson R."/>
            <person name="Lee H.M."/>
            <person name="Dubois J."/>
            <person name="Qiu D."/>
            <person name="Hitti J."/>
            <person name="Wolf Y.I."/>
            <person name="Tatusov R.L."/>
            <person name="Sabathe F."/>
            <person name="Doucette-Stamm L."/>
            <person name="Soucaille P."/>
            <person name="Daly M.J."/>
            <person name="Bennett G.N."/>
            <person name="Koonin E.V."/>
            <person name="Smith D.R."/>
        </authorList>
    </citation>
    <scope>NUCLEOTIDE SEQUENCE [LARGE SCALE GENOMIC DNA]</scope>
    <source>
        <strain evidence="5">ATCC 824 / DSM 792 / JCM 1419 / LMG 5710 / VKM B-1787</strain>
    </source>
</reference>
<keyword evidence="5" id="KW-1185">Reference proteome</keyword>
<dbReference type="RefSeq" id="WP_010966948.1">
    <property type="nucleotide sequence ID" value="NC_003030.1"/>
</dbReference>
<evidence type="ECO:0000313" key="4">
    <source>
        <dbReference type="EMBL" id="AAK81608.1"/>
    </source>
</evidence>
<dbReference type="InterPro" id="IPR050624">
    <property type="entry name" value="HTH-type_Tx_Regulator"/>
</dbReference>
<dbReference type="AlphaFoldDB" id="Q97D02"/>
<dbReference type="Gene3D" id="1.10.357.10">
    <property type="entry name" value="Tetracycline Repressor, domain 2"/>
    <property type="match status" value="1"/>
</dbReference>
<evidence type="ECO:0000313" key="5">
    <source>
        <dbReference type="Proteomes" id="UP000000814"/>
    </source>
</evidence>
<protein>
    <submittedName>
        <fullName evidence="4">Transcriptional regulator, AcrR family</fullName>
    </submittedName>
</protein>
<dbReference type="InterPro" id="IPR009057">
    <property type="entry name" value="Homeodomain-like_sf"/>
</dbReference>
<accession>Q97D02</accession>
<name>Q97D02_CLOAB</name>
<dbReference type="PANTHER" id="PTHR43479:SF11">
    <property type="entry name" value="ACREF_ENVCD OPERON REPRESSOR-RELATED"/>
    <property type="match status" value="1"/>
</dbReference>
<gene>
    <name evidence="4" type="ordered locus">CA_C3687</name>
</gene>
<dbReference type="SUPFAM" id="SSF46689">
    <property type="entry name" value="Homeodomain-like"/>
    <property type="match status" value="1"/>
</dbReference>
<dbReference type="HOGENOM" id="CLU_069356_46_0_9"/>
<dbReference type="PROSITE" id="PS50977">
    <property type="entry name" value="HTH_TETR_2"/>
    <property type="match status" value="1"/>
</dbReference>
<dbReference type="Pfam" id="PF00440">
    <property type="entry name" value="TetR_N"/>
    <property type="match status" value="1"/>
</dbReference>
<evidence type="ECO:0000256" key="1">
    <source>
        <dbReference type="ARBA" id="ARBA00023125"/>
    </source>
</evidence>
<dbReference type="PRINTS" id="PR00455">
    <property type="entry name" value="HTHTETR"/>
</dbReference>
<dbReference type="STRING" id="272562.CA_C3687"/>
<dbReference type="PANTHER" id="PTHR43479">
    <property type="entry name" value="ACREF/ENVCD OPERON REPRESSOR-RELATED"/>
    <property type="match status" value="1"/>
</dbReference>
<feature type="DNA-binding region" description="H-T-H motif" evidence="2">
    <location>
        <begin position="33"/>
        <end position="52"/>
    </location>
</feature>
<evidence type="ECO:0000256" key="2">
    <source>
        <dbReference type="PROSITE-ProRule" id="PRU00335"/>
    </source>
</evidence>
<keyword evidence="1 2" id="KW-0238">DNA-binding</keyword>
<organism evidence="4 5">
    <name type="scientific">Clostridium acetobutylicum (strain ATCC 824 / DSM 792 / JCM 1419 / IAM 19013 / LMG 5710 / NBRC 13948 / NRRL B-527 / VKM B-1787 / 2291 / W)</name>
    <dbReference type="NCBI Taxonomy" id="272562"/>
    <lineage>
        <taxon>Bacteria</taxon>
        <taxon>Bacillati</taxon>
        <taxon>Bacillota</taxon>
        <taxon>Clostridia</taxon>
        <taxon>Eubacteriales</taxon>
        <taxon>Clostridiaceae</taxon>
        <taxon>Clostridium</taxon>
    </lineage>
</organism>
<dbReference type="GO" id="GO:0003677">
    <property type="term" value="F:DNA binding"/>
    <property type="evidence" value="ECO:0007669"/>
    <property type="project" value="UniProtKB-UniRule"/>
</dbReference>
<dbReference type="GeneID" id="45000185"/>
<dbReference type="Proteomes" id="UP000000814">
    <property type="component" value="Chromosome"/>
</dbReference>
<dbReference type="EMBL" id="AE001437">
    <property type="protein sequence ID" value="AAK81608.1"/>
    <property type="molecule type" value="Genomic_DNA"/>
</dbReference>
<evidence type="ECO:0000259" key="3">
    <source>
        <dbReference type="PROSITE" id="PS50977"/>
    </source>
</evidence>
<dbReference type="Gene3D" id="1.10.10.60">
    <property type="entry name" value="Homeodomain-like"/>
    <property type="match status" value="1"/>
</dbReference>